<feature type="region of interest" description="Disordered" evidence="1">
    <location>
        <begin position="1"/>
        <end position="45"/>
    </location>
</feature>
<organism evidence="2 3">
    <name type="scientific">Sphingomonas mucosissima</name>
    <dbReference type="NCBI Taxonomy" id="370959"/>
    <lineage>
        <taxon>Bacteria</taxon>
        <taxon>Pseudomonadati</taxon>
        <taxon>Pseudomonadota</taxon>
        <taxon>Alphaproteobacteria</taxon>
        <taxon>Sphingomonadales</taxon>
        <taxon>Sphingomonadaceae</taxon>
        <taxon>Sphingomonas</taxon>
    </lineage>
</organism>
<dbReference type="RefSeq" id="WP_211275720.1">
    <property type="nucleotide sequence ID" value="NZ_NBBJ01000001.1"/>
</dbReference>
<comment type="caution">
    <text evidence="2">The sequence shown here is derived from an EMBL/GenBank/DDBJ whole genome shotgun (WGS) entry which is preliminary data.</text>
</comment>
<dbReference type="AlphaFoldDB" id="A0A245ZTH1"/>
<keyword evidence="3" id="KW-1185">Reference proteome</keyword>
<feature type="compositionally biased region" description="Basic and acidic residues" evidence="1">
    <location>
        <begin position="1"/>
        <end position="16"/>
    </location>
</feature>
<reference evidence="2 3" key="1">
    <citation type="submission" date="2017-03" db="EMBL/GenBank/DDBJ databases">
        <title>Genome sequence of Sphingomonas mucosissima DSM 17494.</title>
        <authorList>
            <person name="Poehlein A."/>
            <person name="Wuebbeler J.H."/>
            <person name="Steinbuechel A."/>
            <person name="Daniel R."/>
        </authorList>
    </citation>
    <scope>NUCLEOTIDE SEQUENCE [LARGE SCALE GENOMIC DNA]</scope>
    <source>
        <strain evidence="2 3">DSM 17494</strain>
    </source>
</reference>
<dbReference type="EMBL" id="NBBJ01000001">
    <property type="protein sequence ID" value="OWK33027.1"/>
    <property type="molecule type" value="Genomic_DNA"/>
</dbReference>
<gene>
    <name evidence="2" type="ORF">SPMU_13710</name>
</gene>
<evidence type="ECO:0000313" key="2">
    <source>
        <dbReference type="EMBL" id="OWK33027.1"/>
    </source>
</evidence>
<evidence type="ECO:0000313" key="3">
    <source>
        <dbReference type="Proteomes" id="UP000197783"/>
    </source>
</evidence>
<name>A0A245ZTH1_9SPHN</name>
<sequence>MNPDPDPRTANDDDQKVASNEGVSAPDPAEGRDDAPAGDEGSPDG</sequence>
<accession>A0A245ZTH1</accession>
<dbReference type="Proteomes" id="UP000197783">
    <property type="component" value="Unassembled WGS sequence"/>
</dbReference>
<proteinExistence type="predicted"/>
<evidence type="ECO:0000256" key="1">
    <source>
        <dbReference type="SAM" id="MobiDB-lite"/>
    </source>
</evidence>
<protein>
    <submittedName>
        <fullName evidence="2">Uncharacterized protein</fullName>
    </submittedName>
</protein>